<organism evidence="5 6">
    <name type="scientific">Sutcliffiella cohnii</name>
    <dbReference type="NCBI Taxonomy" id="33932"/>
    <lineage>
        <taxon>Bacteria</taxon>
        <taxon>Bacillati</taxon>
        <taxon>Bacillota</taxon>
        <taxon>Bacilli</taxon>
        <taxon>Bacillales</taxon>
        <taxon>Bacillaceae</taxon>
        <taxon>Sutcliffiella</taxon>
    </lineage>
</organism>
<keyword evidence="2" id="KW-0486">Methionine biosynthesis</keyword>
<dbReference type="STRING" id="1314751.GCA_001591425_02153"/>
<dbReference type="NCBIfam" id="NF001209">
    <property type="entry name" value="PRK00175.1"/>
    <property type="match status" value="1"/>
</dbReference>
<dbReference type="EMBL" id="CP018866">
    <property type="protein sequence ID" value="AST91542.1"/>
    <property type="molecule type" value="Genomic_DNA"/>
</dbReference>
<feature type="binding site" evidence="2">
    <location>
        <position position="332"/>
    </location>
    <ligand>
        <name>substrate</name>
    </ligand>
</feature>
<dbReference type="SUPFAM" id="SSF53474">
    <property type="entry name" value="alpha/beta-Hydrolases"/>
    <property type="match status" value="1"/>
</dbReference>
<feature type="domain" description="AB hydrolase-1" evidence="4">
    <location>
        <begin position="43"/>
        <end position="309"/>
    </location>
</feature>
<reference evidence="5 6" key="1">
    <citation type="submission" date="2016-12" db="EMBL/GenBank/DDBJ databases">
        <title>The whole genome sequencing and assembly of Bacillus cohnii DSM 6307T strain.</title>
        <authorList>
            <person name="Lee Y.-J."/>
            <person name="Yi H."/>
            <person name="Bahn Y.-S."/>
            <person name="Kim J.F."/>
            <person name="Lee D.-W."/>
        </authorList>
    </citation>
    <scope>NUCLEOTIDE SEQUENCE [LARGE SCALE GENOMIC DNA]</scope>
    <source>
        <strain evidence="5 6">DSM 6307</strain>
    </source>
</reference>
<comment type="pathway">
    <text evidence="2">Amino-acid biosynthesis; L-methionine biosynthesis via de novo pathway; O-acetyl-L-homoserine from L-homoserine: step 1/1.</text>
</comment>
<feature type="active site" evidence="2 3">
    <location>
        <position position="298"/>
    </location>
</feature>
<sequence length="356" mass="40018">MLQTNNLYEVGKVCIGDFELESGVHLKDVEVAYERVGNLYGDSIIVCHALTGNHLTVGTSVSPGWWRDLIGPSRYIDTNKYNVITMNVLGGCSGSTGPTSINPETGKKYRGDFPTITIRDIVHSHKRALEKIGVTEVLSIIGGSLGGMQVLEWGILYPHFAKHLIPMAVTPTLSDYGIAFNTIGRHAIQNDPAWNNGFYEEQSIKGLEVARMVGLVTYRSQRLFNNRFQREKKNASQYQIDSYLKYQGEKFVKRFDANSYLCLLQAMDSFDIGFKRHGIEKALKNIESSLTMVAFSHDLLYPPTVIEETVLLLKRVGKVANYIYVQTDFGHDGFLVEFEKFGTEISLQLQTVLQTR</sequence>
<dbReference type="GO" id="GO:0005737">
    <property type="term" value="C:cytoplasm"/>
    <property type="evidence" value="ECO:0007669"/>
    <property type="project" value="UniProtKB-SubCell"/>
</dbReference>
<dbReference type="Proteomes" id="UP000215224">
    <property type="component" value="Chromosome"/>
</dbReference>
<evidence type="ECO:0000313" key="6">
    <source>
        <dbReference type="Proteomes" id="UP000215224"/>
    </source>
</evidence>
<dbReference type="GO" id="GO:0009092">
    <property type="term" value="P:homoserine metabolic process"/>
    <property type="evidence" value="ECO:0007669"/>
    <property type="project" value="TreeGrafter"/>
</dbReference>
<dbReference type="UniPathway" id="UPA00051">
    <property type="reaction ID" value="UER00074"/>
</dbReference>
<dbReference type="InterPro" id="IPR000073">
    <property type="entry name" value="AB_hydrolase_1"/>
</dbReference>
<evidence type="ECO:0000256" key="3">
    <source>
        <dbReference type="PIRSR" id="PIRSR000443-1"/>
    </source>
</evidence>
<comment type="catalytic activity">
    <reaction evidence="2">
        <text>L-homoserine + acetyl-CoA = O-acetyl-L-homoserine + CoA</text>
        <dbReference type="Rhea" id="RHEA:13701"/>
        <dbReference type="ChEBI" id="CHEBI:57287"/>
        <dbReference type="ChEBI" id="CHEBI:57288"/>
        <dbReference type="ChEBI" id="CHEBI:57476"/>
        <dbReference type="ChEBI" id="CHEBI:57716"/>
        <dbReference type="EC" id="2.3.1.31"/>
    </reaction>
</comment>
<dbReference type="Gene3D" id="3.40.50.1820">
    <property type="entry name" value="alpha/beta hydrolase"/>
    <property type="match status" value="1"/>
</dbReference>
<keyword evidence="2" id="KW-0963">Cytoplasm</keyword>
<evidence type="ECO:0000256" key="2">
    <source>
        <dbReference type="HAMAP-Rule" id="MF_00296"/>
    </source>
</evidence>
<dbReference type="Gene3D" id="1.10.1740.110">
    <property type="match status" value="1"/>
</dbReference>
<keyword evidence="1 2" id="KW-0808">Transferase</keyword>
<comment type="subunit">
    <text evidence="2">Homodimer.</text>
</comment>
<dbReference type="GO" id="GO:0009086">
    <property type="term" value="P:methionine biosynthetic process"/>
    <property type="evidence" value="ECO:0007669"/>
    <property type="project" value="UniProtKB-UniRule"/>
</dbReference>
<dbReference type="PANTHER" id="PTHR32268">
    <property type="entry name" value="HOMOSERINE O-ACETYLTRANSFERASE"/>
    <property type="match status" value="1"/>
</dbReference>
<comment type="function">
    <text evidence="2">Transfers an acetyl group from acetyl-CoA to L-homoserine, forming acetyl-L-homoserine.</text>
</comment>
<gene>
    <name evidence="2" type="primary">metXA</name>
    <name evidence="5" type="ORF">BC6307_09735</name>
</gene>
<comment type="similarity">
    <text evidence="2">Belongs to the AB hydrolase superfamily. MetX family.</text>
</comment>
<dbReference type="PANTHER" id="PTHR32268:SF11">
    <property type="entry name" value="HOMOSERINE O-ACETYLTRANSFERASE"/>
    <property type="match status" value="1"/>
</dbReference>
<keyword evidence="2" id="KW-0012">Acyltransferase</keyword>
<feature type="active site" description="Nucleophile" evidence="2 3">
    <location>
        <position position="144"/>
    </location>
</feature>
<dbReference type="KEGG" id="bcoh:BC6307_09735"/>
<proteinExistence type="inferred from homology"/>
<evidence type="ECO:0000256" key="1">
    <source>
        <dbReference type="ARBA" id="ARBA00022679"/>
    </source>
</evidence>
<keyword evidence="6" id="KW-1185">Reference proteome</keyword>
<comment type="caution">
    <text evidence="2">Lacks conserved residue(s) required for the propagation of feature annotation.</text>
</comment>
<dbReference type="PIRSF" id="PIRSF000443">
    <property type="entry name" value="Homoser_Ac_trans"/>
    <property type="match status" value="1"/>
</dbReference>
<dbReference type="GO" id="GO:0004414">
    <property type="term" value="F:homoserine O-acetyltransferase activity"/>
    <property type="evidence" value="ECO:0007669"/>
    <property type="project" value="UniProtKB-UniRule"/>
</dbReference>
<dbReference type="InterPro" id="IPR008220">
    <property type="entry name" value="HAT_MetX-like"/>
</dbReference>
<keyword evidence="2" id="KW-0028">Amino-acid biosynthesis</keyword>
<protein>
    <recommendedName>
        <fullName evidence="2">Homoserine O-acetyltransferase</fullName>
        <shortName evidence="2">HAT</shortName>
        <ecNumber evidence="2">2.3.1.31</ecNumber>
    </recommendedName>
    <alternativeName>
        <fullName evidence="2">Homoserine transacetylase</fullName>
        <shortName evidence="2">HTA</shortName>
    </alternativeName>
</protein>
<feature type="active site" evidence="2 3">
    <location>
        <position position="331"/>
    </location>
</feature>
<feature type="binding site" evidence="2">
    <location>
        <position position="211"/>
    </location>
    <ligand>
        <name>substrate</name>
    </ligand>
</feature>
<evidence type="ECO:0000259" key="4">
    <source>
        <dbReference type="Pfam" id="PF00561"/>
    </source>
</evidence>
<comment type="subcellular location">
    <subcellularLocation>
        <location evidence="2">Cytoplasm</location>
    </subcellularLocation>
</comment>
<accession>A0A223KPY2</accession>
<dbReference type="HAMAP" id="MF_00296">
    <property type="entry name" value="MetX_acyltransf"/>
    <property type="match status" value="1"/>
</dbReference>
<dbReference type="Pfam" id="PF00561">
    <property type="entry name" value="Abhydrolase_1"/>
    <property type="match status" value="1"/>
</dbReference>
<dbReference type="EC" id="2.3.1.31" evidence="2"/>
<dbReference type="InterPro" id="IPR029058">
    <property type="entry name" value="AB_hydrolase_fold"/>
</dbReference>
<evidence type="ECO:0000313" key="5">
    <source>
        <dbReference type="EMBL" id="AST91542.1"/>
    </source>
</evidence>
<dbReference type="AlphaFoldDB" id="A0A223KPY2"/>
<dbReference type="RefSeq" id="WP_066415766.1">
    <property type="nucleotide sequence ID" value="NZ_CP018866.1"/>
</dbReference>
<dbReference type="NCBIfam" id="TIGR01392">
    <property type="entry name" value="homoserO_Ac_trn"/>
    <property type="match status" value="1"/>
</dbReference>
<name>A0A223KPY2_9BACI</name>